<sequence>MFQIFCTQLILKMHRNVVPFFYAFYSMLCLVAIIGTQATTVFLSYIAIMFVAHMSGKKGLCYLLTLLALVLLHNPYFQDAKVSLTKGETQSFLFEVGLAWMMAKCLSFAVDRIEDGIHKHVAVMDVATTLSYCLYLPAVFTGPIFHYSQFLKEVSESERSWPGEILRNVLRVFYLLLWYFIYEILLHFVYSSAVQYFPETASNFDSWSLCGLGYALPMMFYLKYFIIYGMAGSIARLEGFNFPPAPKCIS</sequence>
<keyword evidence="8" id="KW-1185">Reference proteome</keyword>
<evidence type="ECO:0000256" key="4">
    <source>
        <dbReference type="ARBA" id="ARBA00023136"/>
    </source>
</evidence>
<dbReference type="PANTHER" id="PTHR13285">
    <property type="entry name" value="ACYLTRANSFERASE"/>
    <property type="match status" value="1"/>
</dbReference>
<dbReference type="AlphaFoldDB" id="A0A087UUB1"/>
<organism evidence="7 8">
    <name type="scientific">Stegodyphus mimosarum</name>
    <name type="common">African social velvet spider</name>
    <dbReference type="NCBI Taxonomy" id="407821"/>
    <lineage>
        <taxon>Eukaryota</taxon>
        <taxon>Metazoa</taxon>
        <taxon>Ecdysozoa</taxon>
        <taxon>Arthropoda</taxon>
        <taxon>Chelicerata</taxon>
        <taxon>Arachnida</taxon>
        <taxon>Araneae</taxon>
        <taxon>Araneomorphae</taxon>
        <taxon>Entelegynae</taxon>
        <taxon>Eresoidea</taxon>
        <taxon>Eresidae</taxon>
        <taxon>Stegodyphus</taxon>
    </lineage>
</organism>
<feature type="transmembrane region" description="Helical" evidence="6">
    <location>
        <begin position="20"/>
        <end position="48"/>
    </location>
</feature>
<feature type="non-terminal residue" evidence="7">
    <location>
        <position position="250"/>
    </location>
</feature>
<comment type="subcellular location">
    <subcellularLocation>
        <location evidence="1">Membrane</location>
        <topology evidence="1">Multi-pass membrane protein</topology>
    </subcellularLocation>
</comment>
<feature type="transmembrane region" description="Helical" evidence="6">
    <location>
        <begin position="60"/>
        <end position="77"/>
    </location>
</feature>
<evidence type="ECO:0000256" key="6">
    <source>
        <dbReference type="SAM" id="Phobius"/>
    </source>
</evidence>
<keyword evidence="3 6" id="KW-1133">Transmembrane helix</keyword>
<dbReference type="Proteomes" id="UP000054359">
    <property type="component" value="Unassembled WGS sequence"/>
</dbReference>
<keyword evidence="4 6" id="KW-0472">Membrane</keyword>
<evidence type="ECO:0000256" key="5">
    <source>
        <dbReference type="ARBA" id="ARBA00038268"/>
    </source>
</evidence>
<dbReference type="OMA" id="ESERSWP"/>
<dbReference type="OrthoDB" id="6496647at2759"/>
<reference evidence="7 8" key="1">
    <citation type="submission" date="2013-11" db="EMBL/GenBank/DDBJ databases">
        <title>Genome sequencing of Stegodyphus mimosarum.</title>
        <authorList>
            <person name="Bechsgaard J."/>
        </authorList>
    </citation>
    <scope>NUCLEOTIDE SEQUENCE [LARGE SCALE GENOMIC DNA]</scope>
</reference>
<dbReference type="GO" id="GO:0016020">
    <property type="term" value="C:membrane"/>
    <property type="evidence" value="ECO:0007669"/>
    <property type="project" value="UniProtKB-SubCell"/>
</dbReference>
<protein>
    <submittedName>
        <fullName evidence="7">Protein-cysteine N-palmitoyltransferase HHAT-like protein</fullName>
    </submittedName>
</protein>
<keyword evidence="2 6" id="KW-0812">Transmembrane</keyword>
<evidence type="ECO:0000313" key="8">
    <source>
        <dbReference type="Proteomes" id="UP000054359"/>
    </source>
</evidence>
<evidence type="ECO:0000313" key="7">
    <source>
        <dbReference type="EMBL" id="KFM80950.1"/>
    </source>
</evidence>
<accession>A0A087UUB1</accession>
<dbReference type="PANTHER" id="PTHR13285:SF18">
    <property type="entry name" value="PROTEIN-CYSTEINE N-PALMITOYLTRANSFERASE RASP"/>
    <property type="match status" value="1"/>
</dbReference>
<evidence type="ECO:0000256" key="1">
    <source>
        <dbReference type="ARBA" id="ARBA00004141"/>
    </source>
</evidence>
<comment type="similarity">
    <text evidence="5">Belongs to the membrane-bound acyltransferase family. HHAT subfamily.</text>
</comment>
<proteinExistence type="inferred from homology"/>
<dbReference type="GO" id="GO:0005783">
    <property type="term" value="C:endoplasmic reticulum"/>
    <property type="evidence" value="ECO:0007669"/>
    <property type="project" value="TreeGrafter"/>
</dbReference>
<keyword evidence="7" id="KW-0808">Transferase</keyword>
<dbReference type="InterPro" id="IPR051085">
    <property type="entry name" value="MB_O-acyltransferase"/>
</dbReference>
<evidence type="ECO:0000256" key="2">
    <source>
        <dbReference type="ARBA" id="ARBA00022692"/>
    </source>
</evidence>
<evidence type="ECO:0000256" key="3">
    <source>
        <dbReference type="ARBA" id="ARBA00022989"/>
    </source>
</evidence>
<feature type="transmembrane region" description="Helical" evidence="6">
    <location>
        <begin position="206"/>
        <end position="226"/>
    </location>
</feature>
<dbReference type="EMBL" id="KK121646">
    <property type="protein sequence ID" value="KFM80950.1"/>
    <property type="molecule type" value="Genomic_DNA"/>
</dbReference>
<dbReference type="STRING" id="407821.A0A087UUB1"/>
<feature type="transmembrane region" description="Helical" evidence="6">
    <location>
        <begin position="172"/>
        <end position="194"/>
    </location>
</feature>
<name>A0A087UUB1_STEMI</name>
<dbReference type="InterPro" id="IPR004299">
    <property type="entry name" value="MBOAT_fam"/>
</dbReference>
<dbReference type="Pfam" id="PF03062">
    <property type="entry name" value="MBOAT"/>
    <property type="match status" value="1"/>
</dbReference>
<gene>
    <name evidence="7" type="ORF">X975_03102</name>
</gene>
<dbReference type="GO" id="GO:0016409">
    <property type="term" value="F:palmitoyltransferase activity"/>
    <property type="evidence" value="ECO:0007669"/>
    <property type="project" value="TreeGrafter"/>
</dbReference>